<evidence type="ECO:0000256" key="1">
    <source>
        <dbReference type="SAM" id="MobiDB-lite"/>
    </source>
</evidence>
<keyword evidence="2" id="KW-0812">Transmembrane</keyword>
<evidence type="ECO:0000313" key="3">
    <source>
        <dbReference type="EMBL" id="THV44938.1"/>
    </source>
</evidence>
<evidence type="ECO:0000256" key="2">
    <source>
        <dbReference type="SAM" id="Phobius"/>
    </source>
</evidence>
<dbReference type="OrthoDB" id="4826557at2759"/>
<dbReference type="AlphaFoldDB" id="A0A4S8QJV4"/>
<gene>
    <name evidence="3" type="ORF">BGAL_0554g00050</name>
</gene>
<reference evidence="3 4" key="1">
    <citation type="submission" date="2017-12" db="EMBL/GenBank/DDBJ databases">
        <title>Comparative genomics of Botrytis spp.</title>
        <authorList>
            <person name="Valero-Jimenez C.A."/>
            <person name="Tapia P."/>
            <person name="Veloso J."/>
            <person name="Silva-Moreno E."/>
            <person name="Staats M."/>
            <person name="Valdes J.H."/>
            <person name="Van Kan J.A.L."/>
        </authorList>
    </citation>
    <scope>NUCLEOTIDE SEQUENCE [LARGE SCALE GENOMIC DNA]</scope>
    <source>
        <strain evidence="3 4">MUCL435</strain>
    </source>
</reference>
<organism evidence="3 4">
    <name type="scientific">Botrytis galanthina</name>
    <dbReference type="NCBI Taxonomy" id="278940"/>
    <lineage>
        <taxon>Eukaryota</taxon>
        <taxon>Fungi</taxon>
        <taxon>Dikarya</taxon>
        <taxon>Ascomycota</taxon>
        <taxon>Pezizomycotina</taxon>
        <taxon>Leotiomycetes</taxon>
        <taxon>Helotiales</taxon>
        <taxon>Sclerotiniaceae</taxon>
        <taxon>Botrytis</taxon>
    </lineage>
</organism>
<dbReference type="Proteomes" id="UP000308671">
    <property type="component" value="Unassembled WGS sequence"/>
</dbReference>
<dbReference type="EMBL" id="PQXL01000553">
    <property type="protein sequence ID" value="THV44938.1"/>
    <property type="molecule type" value="Genomic_DNA"/>
</dbReference>
<feature type="compositionally biased region" description="Polar residues" evidence="1">
    <location>
        <begin position="33"/>
        <end position="46"/>
    </location>
</feature>
<sequence length="302" mass="31430">MDTYEQNFSKSGLCLNTSVETQPGLEVRDASSRKTWPWSSQETHSGIQGEKGAMLERRQIAGLSIGTFWALVVLLCLLVGGGISGGLVAGIAAKINDCKSTGINTSSGVEHSAAWVSSTTTSAIYSTSTRNSIASSTTSSGLIVNDSNLASSSTTSSAPSNPSVSTAPISQCSDEFSTFNDSLVQPLSSEGSAINLSGIPQTFRVACYTNYPSGSQYGNPGIHDIMKIYMPDLVQCMMACAEYNAGYSTNLQGGIDVGGGLCRAVSMVIKDGEFCYLKNGTGVNNTANSGGDAVRKDSAILQ</sequence>
<keyword evidence="2" id="KW-0472">Membrane</keyword>
<proteinExistence type="predicted"/>
<accession>A0A4S8QJV4</accession>
<keyword evidence="2" id="KW-1133">Transmembrane helix</keyword>
<keyword evidence="4" id="KW-1185">Reference proteome</keyword>
<feature type="transmembrane region" description="Helical" evidence="2">
    <location>
        <begin position="60"/>
        <end position="93"/>
    </location>
</feature>
<protein>
    <submittedName>
        <fullName evidence="3">Uncharacterized protein</fullName>
    </submittedName>
</protein>
<feature type="region of interest" description="Disordered" evidence="1">
    <location>
        <begin position="30"/>
        <end position="49"/>
    </location>
</feature>
<comment type="caution">
    <text evidence="3">The sequence shown here is derived from an EMBL/GenBank/DDBJ whole genome shotgun (WGS) entry which is preliminary data.</text>
</comment>
<name>A0A4S8QJV4_9HELO</name>
<evidence type="ECO:0000313" key="4">
    <source>
        <dbReference type="Proteomes" id="UP000308671"/>
    </source>
</evidence>